<dbReference type="VEuPathDB" id="VectorBase:MDOA016307"/>
<accession>A0A1I8NJT5</accession>
<proteinExistence type="predicted"/>
<dbReference type="EnsemblMetazoa" id="MDOA016307-RA">
    <property type="protein sequence ID" value="MDOA016307-PA"/>
    <property type="gene ID" value="MDOA016307"/>
</dbReference>
<dbReference type="InterPro" id="IPR032675">
    <property type="entry name" value="LRR_dom_sf"/>
</dbReference>
<dbReference type="Proteomes" id="UP001652621">
    <property type="component" value="Unplaced"/>
</dbReference>
<dbReference type="SUPFAM" id="SSF52047">
    <property type="entry name" value="RNI-like"/>
    <property type="match status" value="1"/>
</dbReference>
<dbReference type="OrthoDB" id="7980809at2759"/>
<organism evidence="1">
    <name type="scientific">Musca domestica</name>
    <name type="common">House fly</name>
    <dbReference type="NCBI Taxonomy" id="7370"/>
    <lineage>
        <taxon>Eukaryota</taxon>
        <taxon>Metazoa</taxon>
        <taxon>Ecdysozoa</taxon>
        <taxon>Arthropoda</taxon>
        <taxon>Hexapoda</taxon>
        <taxon>Insecta</taxon>
        <taxon>Pterygota</taxon>
        <taxon>Neoptera</taxon>
        <taxon>Endopterygota</taxon>
        <taxon>Diptera</taxon>
        <taxon>Brachycera</taxon>
        <taxon>Muscomorpha</taxon>
        <taxon>Muscoidea</taxon>
        <taxon>Muscidae</taxon>
        <taxon>Musca</taxon>
    </lineage>
</organism>
<reference evidence="1" key="1">
    <citation type="submission" date="2020-05" db="UniProtKB">
        <authorList>
            <consortium name="EnsemblMetazoa"/>
        </authorList>
    </citation>
    <scope>IDENTIFICATION</scope>
    <source>
        <strain evidence="1">Aabys</strain>
    </source>
</reference>
<name>A0A1I8NJT5_MUSDO</name>
<protein>
    <submittedName>
        <fullName evidence="3">Uncharacterized protein LOC105262296</fullName>
    </submittedName>
</protein>
<evidence type="ECO:0000313" key="2">
    <source>
        <dbReference type="Proteomes" id="UP001652621"/>
    </source>
</evidence>
<gene>
    <name evidence="1" type="primary">105262296</name>
    <name evidence="3" type="synonym">LOC105262296</name>
</gene>
<evidence type="ECO:0000313" key="1">
    <source>
        <dbReference type="EnsemblMetazoa" id="MDOA016307-PA"/>
    </source>
</evidence>
<sequence length="614" mass="70897">MSTTRRDVILKKILSNFNILKNIFEYLCVNDQFMILHVCEPFRYVIVELIWKVKLRSVHIYQTPYVGVLVENCRIAAYDALAGPSHEAVRGLEAIKKRKVVLKTQYCRQLFKINSKNVRILKICSEYCDFGASFNNSDFFPVHFCENLVHLCYHKIIVGGNQLQLLAKHCRKLQRIELLECVCEDLKPLRPGYNLCLELLAQILRLEALVVQSDPSNGDGENDLPCHFLLELLQKLNLKCLQLRNLKIIGNANKNKKKGLHLKDLKILDVGCISDEFWPLFKILLKKTSSLDELSINVSNCNTKFSVEIMNILTNTSPGLKRLCIENCDLQIENFCALEKLQEISLSNCGGFTFANLQEIMGGLPLLRRFNLINTRMLGEISHIYVSPSLQHITIDTILFTTISEAFQKSLNKFENLHQLQWLNGDINNNWIIEKCPNLRMLNIPNPYLLRRVAFTMKSLQEFTFTSCDGLSWCIIWILIKNLTLRRLNVHTQDVISEIQGFPKSGKNTKTSLRSIVMPFGIFTAAQECWLDLMANNEQLHILFYGHHDELMQVNFVQGLLRHEHVSERVKSIRICGLTVDCQHLRLEFMKIMQLLNLATCHYRSRNVPFTIEL</sequence>
<keyword evidence="2" id="KW-1185">Reference proteome</keyword>
<dbReference type="AlphaFoldDB" id="A0A1I8NJT5"/>
<dbReference type="VEuPathDB" id="VectorBase:MDOMA2_012860"/>
<dbReference type="Gene3D" id="3.80.10.10">
    <property type="entry name" value="Ribonuclease Inhibitor"/>
    <property type="match status" value="1"/>
</dbReference>
<reference evidence="3" key="2">
    <citation type="submission" date="2025-04" db="UniProtKB">
        <authorList>
            <consortium name="RefSeq"/>
        </authorList>
    </citation>
    <scope>IDENTIFICATION</scope>
    <source>
        <strain evidence="3">Aabys</strain>
    </source>
</reference>
<evidence type="ECO:0000313" key="3">
    <source>
        <dbReference type="RefSeq" id="XP_011295227.1"/>
    </source>
</evidence>
<dbReference type="RefSeq" id="XP_011295227.1">
    <property type="nucleotide sequence ID" value="XM_011296925.2"/>
</dbReference>